<dbReference type="Gene3D" id="3.40.50.720">
    <property type="entry name" value="NAD(P)-binding Rossmann-like Domain"/>
    <property type="match status" value="1"/>
</dbReference>
<dbReference type="Gene3D" id="1.10.1040.10">
    <property type="entry name" value="N-(1-d-carboxylethyl)-l-norvaline Dehydrogenase, domain 2"/>
    <property type="match status" value="1"/>
</dbReference>
<reference evidence="13" key="1">
    <citation type="submission" date="2018-08" db="EMBL/GenBank/DDBJ databases">
        <authorList>
            <person name="Guldener U."/>
        </authorList>
    </citation>
    <scope>NUCLEOTIDE SEQUENCE</scope>
    <source>
        <strain evidence="13">UB2</strain>
    </source>
</reference>
<dbReference type="GO" id="GO:0005634">
    <property type="term" value="C:nucleus"/>
    <property type="evidence" value="ECO:0007669"/>
    <property type="project" value="TreeGrafter"/>
</dbReference>
<feature type="domain" description="Glycerol-3-phosphate dehydrogenase NAD-dependent N-terminal" evidence="10">
    <location>
        <begin position="698"/>
        <end position="863"/>
    </location>
</feature>
<sequence length="1040" mass="109946">MAPKASSKAAKPASKPASKAAAKKPAANGASKAKATTTKAAQTNGAKRGQKRAKEDDEEEDELQDDDVEVEAKDTAAPLPDVKKRLVKERGASAEPASDVEMADGTARPAKRTRRAPTPAGPINSLPRPIQPVHAGDVTEGIAVEVSVGSQSTSGKGAVLPRKLFVWGSGDAGQFGVGPPEDDKPNKLNKPKPFGNKEISLQIDNGNFGEGGIEVVVGGGMHSVMIDSLGRILTSGAEDYGTLGRKHRGNAADAEESYFNFAPVEGISPTGKGINPIDRKEGTVEKYRATRVASADAAGAALDDQGRLRSWGYFKDGEGRVCFADSDLPGRHREQWWPIALPGIEHEHFAAVAAGENHFLALSLTGKVYSWGTNTCYQLGRSSNPRKVAQKFSKGEPPKDCDLTPTTLTGLADCRRIFCGLTNGFAVEKSGKVVGWGLNTKGQTGTGLKAAKVATPHTIAALSPVRHNGAEVVQIVGGNFHTAFLLANGEVFICGDSDEGKLGLPADHPAMKGASASNPIVVREPTLVPFPAPPSWAPKSAKTKDGKTKIVALSAGMRFTLALAADGTLYSWGTTSDDALGHPAEEAGGDQSKNTPTAIAMPGQPGAWRIMAASTAGASPPPRRFDNVLVGTITILSTLRIIISRQVRLEGSRSISSSGSSYFQPLSLPARYNIRSASVMTSSSSSAAAAPGSQKKHQVAIVGSGNWGSAIARIAGQNTQRHSDIFESEVQMYVFEEDYNGKPLSQVINETHQNPKYLPGCKLPENVIANPSSIDAVKGATMLVFVLPHQFIRGVCKQLQGKISPDAHAISMIKGVEVKDGKISIFSDVIQEALGVSCSALSGANIANEVAQDKFSETTIGHRADAKGRENADLFFKLFDTPTFKVGIIEDVAGVSLCGALKNVVAIAAGFTDGLGWGDNAKAAVMRIGLMEMKRFSEEFFEGIKPETFTETSAGVADLITTCLGGRNRKCAEAFVKTGKPFDQLEKELLNGQKLQGTETARELHELLAARGKVDDYPLFKAVYSIAYEGIDAQDLTSRL</sequence>
<dbReference type="EMBL" id="ULHB01000191">
    <property type="protein sequence ID" value="SYW84934.1"/>
    <property type="molecule type" value="Genomic_DNA"/>
</dbReference>
<evidence type="ECO:0000256" key="2">
    <source>
        <dbReference type="ARBA" id="ARBA00022737"/>
    </source>
</evidence>
<evidence type="ECO:0000256" key="6">
    <source>
        <dbReference type="PROSITE-ProRule" id="PRU00235"/>
    </source>
</evidence>
<dbReference type="PROSITE" id="PS00957">
    <property type="entry name" value="NAD_G3PDH"/>
    <property type="match status" value="1"/>
</dbReference>
<keyword evidence="2" id="KW-0677">Repeat</keyword>
<dbReference type="InterPro" id="IPR009091">
    <property type="entry name" value="RCC1/BLIP-II"/>
</dbReference>
<dbReference type="GO" id="GO:0005975">
    <property type="term" value="P:carbohydrate metabolic process"/>
    <property type="evidence" value="ECO:0007669"/>
    <property type="project" value="InterPro"/>
</dbReference>
<dbReference type="InterPro" id="IPR017751">
    <property type="entry name" value="G3P_DH_NAD-dep_euk"/>
</dbReference>
<feature type="repeat" description="RCC1" evidence="6">
    <location>
        <begin position="366"/>
        <end position="430"/>
    </location>
</feature>
<dbReference type="InterPro" id="IPR036291">
    <property type="entry name" value="NAD(P)-bd_dom_sf"/>
</dbReference>
<feature type="compositionally biased region" description="Acidic residues" evidence="9">
    <location>
        <begin position="56"/>
        <end position="69"/>
    </location>
</feature>
<dbReference type="InterPro" id="IPR013328">
    <property type="entry name" value="6PGD_dom2"/>
</dbReference>
<dbReference type="GO" id="GO:0005829">
    <property type="term" value="C:cytosol"/>
    <property type="evidence" value="ECO:0007669"/>
    <property type="project" value="TreeGrafter"/>
</dbReference>
<dbReference type="SUPFAM" id="SSF51735">
    <property type="entry name" value="NAD(P)-binding Rossmann-fold domains"/>
    <property type="match status" value="1"/>
</dbReference>
<proteinExistence type="inferred from homology"/>
<protein>
    <recommendedName>
        <fullName evidence="8">Glycerol-3-phosphate dehydrogenase [NAD(+)]</fullName>
        <ecNumber evidence="8">1.1.1.8</ecNumber>
    </recommendedName>
</protein>
<dbReference type="AlphaFoldDB" id="A0A8H8TW59"/>
<dbReference type="InterPro" id="IPR006168">
    <property type="entry name" value="G3P_DH_NAD-dep"/>
</dbReference>
<evidence type="ECO:0000256" key="9">
    <source>
        <dbReference type="SAM" id="MobiDB-lite"/>
    </source>
</evidence>
<dbReference type="PRINTS" id="PR00077">
    <property type="entry name" value="GPDHDRGNASE"/>
</dbReference>
<dbReference type="GO" id="GO:0042803">
    <property type="term" value="F:protein homodimerization activity"/>
    <property type="evidence" value="ECO:0007669"/>
    <property type="project" value="InterPro"/>
</dbReference>
<feature type="repeat" description="RCC1" evidence="6">
    <location>
        <begin position="431"/>
        <end position="488"/>
    </location>
</feature>
<evidence type="ECO:0000313" key="13">
    <source>
        <dbReference type="EMBL" id="SYW84934.1"/>
    </source>
</evidence>
<dbReference type="SUPFAM" id="SSF50985">
    <property type="entry name" value="RCC1/BLIP-II"/>
    <property type="match status" value="1"/>
</dbReference>
<organism evidence="13 14">
    <name type="scientific">Ustilago bromivora</name>
    <dbReference type="NCBI Taxonomy" id="307758"/>
    <lineage>
        <taxon>Eukaryota</taxon>
        <taxon>Fungi</taxon>
        <taxon>Dikarya</taxon>
        <taxon>Basidiomycota</taxon>
        <taxon>Ustilaginomycotina</taxon>
        <taxon>Ustilaginomycetes</taxon>
        <taxon>Ustilaginales</taxon>
        <taxon>Ustilaginaceae</taxon>
        <taxon>Ustilago</taxon>
    </lineage>
</organism>
<feature type="compositionally biased region" description="Basic and acidic residues" evidence="9">
    <location>
        <begin position="81"/>
        <end position="92"/>
    </location>
</feature>
<comment type="similarity">
    <text evidence="1 7">Belongs to the NAD-dependent glycerol-3-phosphate dehydrogenase family.</text>
</comment>
<feature type="domain" description="Glycerol-3-phosphate dehydrogenase NAD-dependent C-terminal" evidence="11">
    <location>
        <begin position="891"/>
        <end position="1036"/>
    </location>
</feature>
<dbReference type="InterPro" id="IPR011128">
    <property type="entry name" value="G3P_DH_NAD-dep_N"/>
</dbReference>
<evidence type="ECO:0000256" key="7">
    <source>
        <dbReference type="RuleBase" id="RU000437"/>
    </source>
</evidence>
<evidence type="ECO:0000256" key="5">
    <source>
        <dbReference type="ARBA" id="ARBA00048683"/>
    </source>
</evidence>
<dbReference type="Pfam" id="PF07479">
    <property type="entry name" value="NAD_Gly3P_dh_C"/>
    <property type="match status" value="1"/>
</dbReference>
<dbReference type="GO" id="GO:0046168">
    <property type="term" value="P:glycerol-3-phosphate catabolic process"/>
    <property type="evidence" value="ECO:0007669"/>
    <property type="project" value="UniProtKB-UniRule"/>
</dbReference>
<evidence type="ECO:0000256" key="4">
    <source>
        <dbReference type="ARBA" id="ARBA00023027"/>
    </source>
</evidence>
<keyword evidence="3 7" id="KW-0560">Oxidoreductase</keyword>
<evidence type="ECO:0000259" key="12">
    <source>
        <dbReference type="Pfam" id="PF25390"/>
    </source>
</evidence>
<dbReference type="PANTHER" id="PTHR11728:SF8">
    <property type="entry name" value="GLYCEROL-3-PHOSPHATE DEHYDROGENASE [NAD(+)]-RELATED"/>
    <property type="match status" value="1"/>
</dbReference>
<dbReference type="Pfam" id="PF01210">
    <property type="entry name" value="NAD_Gly3P_dh_N"/>
    <property type="match status" value="1"/>
</dbReference>
<gene>
    <name evidence="13" type="ORF">UBRO2_05640</name>
</gene>
<dbReference type="InterPro" id="IPR058923">
    <property type="entry name" value="RCC1-like_dom"/>
</dbReference>
<dbReference type="Pfam" id="PF25390">
    <property type="entry name" value="WD40_RLD"/>
    <property type="match status" value="1"/>
</dbReference>
<dbReference type="SUPFAM" id="SSF48179">
    <property type="entry name" value="6-phosphogluconate dehydrogenase C-terminal domain-like"/>
    <property type="match status" value="1"/>
</dbReference>
<comment type="caution">
    <text evidence="13">The sequence shown here is derived from an EMBL/GenBank/DDBJ whole genome shotgun (WGS) entry which is preliminary data.</text>
</comment>
<evidence type="ECO:0000256" key="1">
    <source>
        <dbReference type="ARBA" id="ARBA00011009"/>
    </source>
</evidence>
<feature type="repeat" description="RCC1" evidence="6">
    <location>
        <begin position="306"/>
        <end position="365"/>
    </location>
</feature>
<dbReference type="GO" id="GO:0051287">
    <property type="term" value="F:NAD binding"/>
    <property type="evidence" value="ECO:0007669"/>
    <property type="project" value="UniProtKB-UniRule"/>
</dbReference>
<feature type="compositionally biased region" description="Low complexity" evidence="9">
    <location>
        <begin position="1"/>
        <end position="47"/>
    </location>
</feature>
<dbReference type="Proteomes" id="UP000658997">
    <property type="component" value="Unassembled WGS sequence"/>
</dbReference>
<dbReference type="PANTHER" id="PTHR11728">
    <property type="entry name" value="GLYCEROL-3-PHOSPHATE DEHYDROGENASE"/>
    <property type="match status" value="1"/>
</dbReference>
<dbReference type="Gene3D" id="2.130.10.30">
    <property type="entry name" value="Regulator of chromosome condensation 1/beta-lactamase-inhibitor protein II"/>
    <property type="match status" value="1"/>
</dbReference>
<dbReference type="FunFam" id="3.40.50.720:FF:000276">
    <property type="entry name" value="Glycerol-3-phosphate dehydrogenase [NAD(+)]"/>
    <property type="match status" value="1"/>
</dbReference>
<dbReference type="EC" id="1.1.1.8" evidence="8"/>
<feature type="region of interest" description="Disordered" evidence="9">
    <location>
        <begin position="580"/>
        <end position="600"/>
    </location>
</feature>
<dbReference type="InterPro" id="IPR000408">
    <property type="entry name" value="Reg_chr_condens"/>
</dbReference>
<comment type="catalytic activity">
    <reaction evidence="5 8">
        <text>sn-glycerol 3-phosphate + NAD(+) = dihydroxyacetone phosphate + NADH + H(+)</text>
        <dbReference type="Rhea" id="RHEA:11092"/>
        <dbReference type="ChEBI" id="CHEBI:15378"/>
        <dbReference type="ChEBI" id="CHEBI:57540"/>
        <dbReference type="ChEBI" id="CHEBI:57597"/>
        <dbReference type="ChEBI" id="CHEBI:57642"/>
        <dbReference type="ChEBI" id="CHEBI:57945"/>
        <dbReference type="EC" id="1.1.1.8"/>
    </reaction>
</comment>
<keyword evidence="14" id="KW-1185">Reference proteome</keyword>
<dbReference type="NCBIfam" id="TIGR03376">
    <property type="entry name" value="glycerol3P_DH"/>
    <property type="match status" value="1"/>
</dbReference>
<dbReference type="GO" id="GO:0141152">
    <property type="term" value="F:glycerol-3-phosphate dehydrogenase (NAD+) activity"/>
    <property type="evidence" value="ECO:0007669"/>
    <property type="project" value="UniProtKB-UniRule"/>
</dbReference>
<evidence type="ECO:0000313" key="14">
    <source>
        <dbReference type="Proteomes" id="UP000658997"/>
    </source>
</evidence>
<dbReference type="InterPro" id="IPR008927">
    <property type="entry name" value="6-PGluconate_DH-like_C_sf"/>
</dbReference>
<evidence type="ECO:0000256" key="8">
    <source>
        <dbReference type="RuleBase" id="RU361243"/>
    </source>
</evidence>
<dbReference type="InterPro" id="IPR006109">
    <property type="entry name" value="G3P_DH_NAD-dep_C"/>
</dbReference>
<name>A0A8H8TW59_9BASI</name>
<feature type="repeat" description="RCC1" evidence="6">
    <location>
        <begin position="162"/>
        <end position="229"/>
    </location>
</feature>
<feature type="repeat" description="RCC1" evidence="6">
    <location>
        <begin position="489"/>
        <end position="566"/>
    </location>
</feature>
<evidence type="ECO:0000256" key="3">
    <source>
        <dbReference type="ARBA" id="ARBA00023002"/>
    </source>
</evidence>
<keyword evidence="4 7" id="KW-0520">NAD</keyword>
<dbReference type="FunFam" id="1.10.1040.10:FF:000004">
    <property type="entry name" value="Glycerol-3-phosphate dehydrogenase [NAD(+)]"/>
    <property type="match status" value="1"/>
</dbReference>
<accession>A0A8H8TW59</accession>
<evidence type="ECO:0000259" key="11">
    <source>
        <dbReference type="Pfam" id="PF07479"/>
    </source>
</evidence>
<feature type="domain" description="RCC1-like" evidence="12">
    <location>
        <begin position="163"/>
        <end position="617"/>
    </location>
</feature>
<evidence type="ECO:0000259" key="10">
    <source>
        <dbReference type="Pfam" id="PF01210"/>
    </source>
</evidence>
<feature type="region of interest" description="Disordered" evidence="9">
    <location>
        <begin position="1"/>
        <end position="130"/>
    </location>
</feature>
<dbReference type="PROSITE" id="PS50012">
    <property type="entry name" value="RCC1_3"/>
    <property type="match status" value="5"/>
</dbReference>